<protein>
    <submittedName>
        <fullName evidence="1">Hypothetical_protein</fullName>
    </submittedName>
</protein>
<organism evidence="1 2">
    <name type="scientific">Hexamita inflata</name>
    <dbReference type="NCBI Taxonomy" id="28002"/>
    <lineage>
        <taxon>Eukaryota</taxon>
        <taxon>Metamonada</taxon>
        <taxon>Diplomonadida</taxon>
        <taxon>Hexamitidae</taxon>
        <taxon>Hexamitinae</taxon>
        <taxon>Hexamita</taxon>
    </lineage>
</organism>
<name>A0ABP1HQY0_9EUKA</name>
<dbReference type="EMBL" id="CAXDID020000041">
    <property type="protein sequence ID" value="CAL6000317.1"/>
    <property type="molecule type" value="Genomic_DNA"/>
</dbReference>
<sequence length="133" mass="15663">MQYYQYSKLQRIRQFEKHSATALLLAAQTKFDHLKLFQFSSLFYTQIYDNLAINDLLFIRQIFRMMMDFPVYSSDLQLLNDLQLGSGTVRIGKQKYINIIVKHSNKNKLKHSNKISQKVPNHSMFLAKAISLE</sequence>
<reference evidence="1 2" key="1">
    <citation type="submission" date="2024-07" db="EMBL/GenBank/DDBJ databases">
        <authorList>
            <person name="Akdeniz Z."/>
        </authorList>
    </citation>
    <scope>NUCLEOTIDE SEQUENCE [LARGE SCALE GENOMIC DNA]</scope>
</reference>
<comment type="caution">
    <text evidence="1">The sequence shown here is derived from an EMBL/GenBank/DDBJ whole genome shotgun (WGS) entry which is preliminary data.</text>
</comment>
<evidence type="ECO:0000313" key="1">
    <source>
        <dbReference type="EMBL" id="CAL6000317.1"/>
    </source>
</evidence>
<evidence type="ECO:0000313" key="2">
    <source>
        <dbReference type="Proteomes" id="UP001642409"/>
    </source>
</evidence>
<keyword evidence="2" id="KW-1185">Reference proteome</keyword>
<dbReference type="Proteomes" id="UP001642409">
    <property type="component" value="Unassembled WGS sequence"/>
</dbReference>
<accession>A0ABP1HQY0</accession>
<gene>
    <name evidence="1" type="ORF">HINF_LOCUS16637</name>
</gene>
<proteinExistence type="predicted"/>